<dbReference type="Pfam" id="PF13923">
    <property type="entry name" value="zf-C3HC4_2"/>
    <property type="match status" value="1"/>
</dbReference>
<name>A0A0V0QJB3_PSEPJ</name>
<dbReference type="InterPro" id="IPR042755">
    <property type="entry name" value="COP1"/>
</dbReference>
<dbReference type="Proteomes" id="UP000054937">
    <property type="component" value="Unassembled WGS sequence"/>
</dbReference>
<keyword evidence="2 4" id="KW-0863">Zinc-finger</keyword>
<evidence type="ECO:0000259" key="6">
    <source>
        <dbReference type="PROSITE" id="PS50089"/>
    </source>
</evidence>
<dbReference type="SUPFAM" id="SSF57850">
    <property type="entry name" value="RING/U-box"/>
    <property type="match status" value="1"/>
</dbReference>
<keyword evidence="3" id="KW-0862">Zinc</keyword>
<proteinExistence type="predicted"/>
<reference evidence="7 8" key="1">
    <citation type="journal article" date="2015" name="Sci. Rep.">
        <title>Genome of the facultative scuticociliatosis pathogen Pseudocohnilembus persalinus provides insight into its virulence through horizontal gene transfer.</title>
        <authorList>
            <person name="Xiong J."/>
            <person name="Wang G."/>
            <person name="Cheng J."/>
            <person name="Tian M."/>
            <person name="Pan X."/>
            <person name="Warren A."/>
            <person name="Jiang C."/>
            <person name="Yuan D."/>
            <person name="Miao W."/>
        </authorList>
    </citation>
    <scope>NUCLEOTIDE SEQUENCE [LARGE SCALE GENOMIC DNA]</scope>
    <source>
        <strain evidence="7">36N120E</strain>
    </source>
</reference>
<dbReference type="PROSITE" id="PS00518">
    <property type="entry name" value="ZF_RING_1"/>
    <property type="match status" value="1"/>
</dbReference>
<evidence type="ECO:0000256" key="3">
    <source>
        <dbReference type="ARBA" id="ARBA00022833"/>
    </source>
</evidence>
<dbReference type="GO" id="GO:0008270">
    <property type="term" value="F:zinc ion binding"/>
    <property type="evidence" value="ECO:0007669"/>
    <property type="project" value="UniProtKB-KW"/>
</dbReference>
<evidence type="ECO:0000256" key="2">
    <source>
        <dbReference type="ARBA" id="ARBA00022771"/>
    </source>
</evidence>
<sequence>MVQKIKKPSNKNVKIPLENIIKQTQQTITNKKYIKKTISKKVDYTQKIKQKCLNKQNSFLCPICLDYICLAATTQCSHTFCRECLLEYIEISKNCIVCNKNLRNIPEFRSITLDDQIYSFIKNQDEQNLKAYEERKKAFQNQSQWLKQEMEKLQVGNKLDVRDTNFIWCEGIVLNKSDNLIYELAQNSERIMPHGFYTNQCTIPHYDEKFKDHFVYSKIPKVQLHQNGESYFIIQN</sequence>
<evidence type="ECO:0000256" key="4">
    <source>
        <dbReference type="PROSITE-ProRule" id="PRU00175"/>
    </source>
</evidence>
<dbReference type="AlphaFoldDB" id="A0A0V0QJB3"/>
<dbReference type="Gene3D" id="3.30.40.10">
    <property type="entry name" value="Zinc/RING finger domain, C3HC4 (zinc finger)"/>
    <property type="match status" value="1"/>
</dbReference>
<dbReference type="InParanoid" id="A0A0V0QJB3"/>
<keyword evidence="1" id="KW-0479">Metal-binding</keyword>
<evidence type="ECO:0000313" key="7">
    <source>
        <dbReference type="EMBL" id="KRX02403.1"/>
    </source>
</evidence>
<keyword evidence="5" id="KW-0175">Coiled coil</keyword>
<feature type="domain" description="RING-type" evidence="6">
    <location>
        <begin position="61"/>
        <end position="99"/>
    </location>
</feature>
<dbReference type="GO" id="GO:0061630">
    <property type="term" value="F:ubiquitin protein ligase activity"/>
    <property type="evidence" value="ECO:0007669"/>
    <property type="project" value="InterPro"/>
</dbReference>
<evidence type="ECO:0000256" key="1">
    <source>
        <dbReference type="ARBA" id="ARBA00022723"/>
    </source>
</evidence>
<comment type="caution">
    <text evidence="7">The sequence shown here is derived from an EMBL/GenBank/DDBJ whole genome shotgun (WGS) entry which is preliminary data.</text>
</comment>
<feature type="coiled-coil region" evidence="5">
    <location>
        <begin position="122"/>
        <end position="149"/>
    </location>
</feature>
<gene>
    <name evidence="7" type="ORF">PPERSA_10020</name>
</gene>
<organism evidence="7 8">
    <name type="scientific">Pseudocohnilembus persalinus</name>
    <name type="common">Ciliate</name>
    <dbReference type="NCBI Taxonomy" id="266149"/>
    <lineage>
        <taxon>Eukaryota</taxon>
        <taxon>Sar</taxon>
        <taxon>Alveolata</taxon>
        <taxon>Ciliophora</taxon>
        <taxon>Intramacronucleata</taxon>
        <taxon>Oligohymenophorea</taxon>
        <taxon>Scuticociliatia</taxon>
        <taxon>Philasterida</taxon>
        <taxon>Pseudocohnilembidae</taxon>
        <taxon>Pseudocohnilembus</taxon>
    </lineage>
</organism>
<dbReference type="InterPro" id="IPR013083">
    <property type="entry name" value="Znf_RING/FYVE/PHD"/>
</dbReference>
<dbReference type="PROSITE" id="PS50089">
    <property type="entry name" value="ZF_RING_2"/>
    <property type="match status" value="1"/>
</dbReference>
<protein>
    <recommendedName>
        <fullName evidence="6">RING-type domain-containing protein</fullName>
    </recommendedName>
</protein>
<keyword evidence="8" id="KW-1185">Reference proteome</keyword>
<dbReference type="PANTHER" id="PTHR44080">
    <property type="entry name" value="E3 UBIQUITIN-PROTEIN LIGASE COP1"/>
    <property type="match status" value="1"/>
</dbReference>
<dbReference type="EMBL" id="LDAU01000155">
    <property type="protein sequence ID" value="KRX02403.1"/>
    <property type="molecule type" value="Genomic_DNA"/>
</dbReference>
<dbReference type="SMART" id="SM00184">
    <property type="entry name" value="RING"/>
    <property type="match status" value="1"/>
</dbReference>
<evidence type="ECO:0000313" key="8">
    <source>
        <dbReference type="Proteomes" id="UP000054937"/>
    </source>
</evidence>
<dbReference type="OrthoDB" id="1305878at2759"/>
<accession>A0A0V0QJB3</accession>
<evidence type="ECO:0000256" key="5">
    <source>
        <dbReference type="SAM" id="Coils"/>
    </source>
</evidence>
<dbReference type="InterPro" id="IPR017907">
    <property type="entry name" value="Znf_RING_CS"/>
</dbReference>
<dbReference type="OMA" id="ICLHEYL"/>
<dbReference type="InterPro" id="IPR001841">
    <property type="entry name" value="Znf_RING"/>
</dbReference>